<dbReference type="KEGG" id="saca:FFV09_04995"/>
<dbReference type="Proteomes" id="UP000316968">
    <property type="component" value="Chromosome"/>
</dbReference>
<evidence type="ECO:0000313" key="5">
    <source>
        <dbReference type="Proteomes" id="UP000316968"/>
    </source>
</evidence>
<dbReference type="EMBL" id="CP041217">
    <property type="protein sequence ID" value="QDH20273.1"/>
    <property type="molecule type" value="Genomic_DNA"/>
</dbReference>
<dbReference type="OrthoDB" id="1738667at2"/>
<evidence type="ECO:0000256" key="2">
    <source>
        <dbReference type="SAM" id="SignalP"/>
    </source>
</evidence>
<feature type="domain" description="SLH" evidence="3">
    <location>
        <begin position="158"/>
        <end position="221"/>
    </location>
</feature>
<feature type="region of interest" description="Disordered" evidence="1">
    <location>
        <begin position="217"/>
        <end position="236"/>
    </location>
</feature>
<dbReference type="Pfam" id="PF00395">
    <property type="entry name" value="SLH"/>
    <property type="match status" value="1"/>
</dbReference>
<feature type="chain" id="PRO_5021215137" evidence="2">
    <location>
        <begin position="26"/>
        <end position="236"/>
    </location>
</feature>
<evidence type="ECO:0000313" key="4">
    <source>
        <dbReference type="EMBL" id="QDH20273.1"/>
    </source>
</evidence>
<dbReference type="InterPro" id="IPR001119">
    <property type="entry name" value="SLH_dom"/>
</dbReference>
<sequence length="236" mass="24857">MNKKSMTSVLAVSVLSVSLGGQLFAAGAGFGDLNGVSGQAKIDALKTEGLVKGVSAASFQPKSVLNYAQGIQFIAGGLQLSLAAISFEAGKVPTAHDLFPAVSDEAWYAEAFVNAHFNGVKLPESVDPTAPMTKETYIHYLMQAVETSGNLPLINIKPQPIGDEDQLTPEYQGSIQRALSRGILKLNADGTLNPKAKITRAEAAVLLYDTIDFLKNTSKTPASTPDMPADPEPPAK</sequence>
<evidence type="ECO:0000259" key="3">
    <source>
        <dbReference type="PROSITE" id="PS51272"/>
    </source>
</evidence>
<feature type="signal peptide" evidence="2">
    <location>
        <begin position="1"/>
        <end position="25"/>
    </location>
</feature>
<keyword evidence="2" id="KW-0732">Signal</keyword>
<gene>
    <name evidence="4" type="ORF">FFV09_04995</name>
</gene>
<reference evidence="4 5" key="1">
    <citation type="submission" date="2019-06" db="EMBL/GenBank/DDBJ databases">
        <title>Saccharibacillus brassicae sp. nov., an endophytic bacterium isolated from Chinese cabbage seeds (Brassica pekinensis).</title>
        <authorList>
            <person name="Jiang L."/>
            <person name="Lee J."/>
            <person name="Kim S.W."/>
        </authorList>
    </citation>
    <scope>NUCLEOTIDE SEQUENCE [LARGE SCALE GENOMIC DNA]</scope>
    <source>
        <strain evidence="5">KCTC 43072 / ATSA2</strain>
    </source>
</reference>
<accession>A0A4Y6URJ5</accession>
<keyword evidence="5" id="KW-1185">Reference proteome</keyword>
<dbReference type="RefSeq" id="WP_141446659.1">
    <property type="nucleotide sequence ID" value="NZ_CP041217.1"/>
</dbReference>
<dbReference type="PROSITE" id="PS51272">
    <property type="entry name" value="SLH"/>
    <property type="match status" value="1"/>
</dbReference>
<dbReference type="AlphaFoldDB" id="A0A4Y6URJ5"/>
<protein>
    <submittedName>
        <fullName evidence="4">S-layer homology domain-containing protein</fullName>
    </submittedName>
</protein>
<evidence type="ECO:0000256" key="1">
    <source>
        <dbReference type="SAM" id="MobiDB-lite"/>
    </source>
</evidence>
<proteinExistence type="predicted"/>
<organism evidence="4 5">
    <name type="scientific">Saccharibacillus brassicae</name>
    <dbReference type="NCBI Taxonomy" id="2583377"/>
    <lineage>
        <taxon>Bacteria</taxon>
        <taxon>Bacillati</taxon>
        <taxon>Bacillota</taxon>
        <taxon>Bacilli</taxon>
        <taxon>Bacillales</taxon>
        <taxon>Paenibacillaceae</taxon>
        <taxon>Saccharibacillus</taxon>
    </lineage>
</organism>
<name>A0A4Y6URJ5_SACBS</name>